<dbReference type="Proteomes" id="UP000236291">
    <property type="component" value="Unassembled WGS sequence"/>
</dbReference>
<feature type="non-terminal residue" evidence="2">
    <location>
        <position position="98"/>
    </location>
</feature>
<protein>
    <submittedName>
        <fullName evidence="2">Uncharacterized protein</fullName>
    </submittedName>
</protein>
<sequence>MYNPKRKPKRKADIQEDQAKPDLLAQKKVKVEQSLAEQRTKRKHEDAAVKAAEASSKKPIIIDEEESSSDDTQSDDETESDEETLGAKLQKKQVPDSK</sequence>
<feature type="compositionally biased region" description="Basic residues" evidence="1">
    <location>
        <begin position="1"/>
        <end position="10"/>
    </location>
</feature>
<evidence type="ECO:0000256" key="1">
    <source>
        <dbReference type="SAM" id="MobiDB-lite"/>
    </source>
</evidence>
<evidence type="ECO:0000313" key="2">
    <source>
        <dbReference type="EMBL" id="PNX60895.1"/>
    </source>
</evidence>
<accession>A0A2K3K3L6</accession>
<evidence type="ECO:0000313" key="3">
    <source>
        <dbReference type="Proteomes" id="UP000236291"/>
    </source>
</evidence>
<reference evidence="2 3" key="1">
    <citation type="journal article" date="2014" name="Am. J. Bot.">
        <title>Genome assembly and annotation for red clover (Trifolium pratense; Fabaceae).</title>
        <authorList>
            <person name="Istvanek J."/>
            <person name="Jaros M."/>
            <person name="Krenek A."/>
            <person name="Repkova J."/>
        </authorList>
    </citation>
    <scope>NUCLEOTIDE SEQUENCE [LARGE SCALE GENOMIC DNA]</scope>
    <source>
        <strain evidence="3">cv. Tatra</strain>
        <tissue evidence="2">Young leaves</tissue>
    </source>
</reference>
<dbReference type="EMBL" id="ASHM01138963">
    <property type="protein sequence ID" value="PNX60895.1"/>
    <property type="molecule type" value="Genomic_DNA"/>
</dbReference>
<dbReference type="AlphaFoldDB" id="A0A2K3K3L6"/>
<reference evidence="2 3" key="2">
    <citation type="journal article" date="2017" name="Front. Plant Sci.">
        <title>Gene Classification and Mining of Molecular Markers Useful in Red Clover (Trifolium pratense) Breeding.</title>
        <authorList>
            <person name="Istvanek J."/>
            <person name="Dluhosova J."/>
            <person name="Dluhos P."/>
            <person name="Patkova L."/>
            <person name="Nedelnik J."/>
            <person name="Repkova J."/>
        </authorList>
    </citation>
    <scope>NUCLEOTIDE SEQUENCE [LARGE SCALE GENOMIC DNA]</scope>
    <source>
        <strain evidence="3">cv. Tatra</strain>
        <tissue evidence="2">Young leaves</tissue>
    </source>
</reference>
<feature type="compositionally biased region" description="Basic and acidic residues" evidence="1">
    <location>
        <begin position="11"/>
        <end position="20"/>
    </location>
</feature>
<feature type="compositionally biased region" description="Low complexity" evidence="1">
    <location>
        <begin position="49"/>
        <end position="58"/>
    </location>
</feature>
<feature type="compositionally biased region" description="Acidic residues" evidence="1">
    <location>
        <begin position="62"/>
        <end position="84"/>
    </location>
</feature>
<proteinExistence type="predicted"/>
<feature type="region of interest" description="Disordered" evidence="1">
    <location>
        <begin position="1"/>
        <end position="98"/>
    </location>
</feature>
<name>A0A2K3K3L6_TRIPR</name>
<organism evidence="2 3">
    <name type="scientific">Trifolium pratense</name>
    <name type="common">Red clover</name>
    <dbReference type="NCBI Taxonomy" id="57577"/>
    <lineage>
        <taxon>Eukaryota</taxon>
        <taxon>Viridiplantae</taxon>
        <taxon>Streptophyta</taxon>
        <taxon>Embryophyta</taxon>
        <taxon>Tracheophyta</taxon>
        <taxon>Spermatophyta</taxon>
        <taxon>Magnoliopsida</taxon>
        <taxon>eudicotyledons</taxon>
        <taxon>Gunneridae</taxon>
        <taxon>Pentapetalae</taxon>
        <taxon>rosids</taxon>
        <taxon>fabids</taxon>
        <taxon>Fabales</taxon>
        <taxon>Fabaceae</taxon>
        <taxon>Papilionoideae</taxon>
        <taxon>50 kb inversion clade</taxon>
        <taxon>NPAAA clade</taxon>
        <taxon>Hologalegina</taxon>
        <taxon>IRL clade</taxon>
        <taxon>Trifolieae</taxon>
        <taxon>Trifolium</taxon>
    </lineage>
</organism>
<gene>
    <name evidence="2" type="ORF">L195_g060403</name>
</gene>
<comment type="caution">
    <text evidence="2">The sequence shown here is derived from an EMBL/GenBank/DDBJ whole genome shotgun (WGS) entry which is preliminary data.</text>
</comment>